<sequence length="76" mass="8813">MIPTRKTIVFLKCPAPSHIHGNMIRTRKPPFSSLLFSQAKYPIFYPFSIQSNPIFFLKKSCFLEKPNSIKQSKKPN</sequence>
<name>A0ACB9FEU9_ARCLA</name>
<protein>
    <submittedName>
        <fullName evidence="1">Uncharacterized protein</fullName>
    </submittedName>
</protein>
<reference evidence="1 2" key="2">
    <citation type="journal article" date="2022" name="Mol. Ecol. Resour.">
        <title>The genomes of chicory, endive, great burdock and yacon provide insights into Asteraceae paleo-polyploidization history and plant inulin production.</title>
        <authorList>
            <person name="Fan W."/>
            <person name="Wang S."/>
            <person name="Wang H."/>
            <person name="Wang A."/>
            <person name="Jiang F."/>
            <person name="Liu H."/>
            <person name="Zhao H."/>
            <person name="Xu D."/>
            <person name="Zhang Y."/>
        </authorList>
    </citation>
    <scope>NUCLEOTIDE SEQUENCE [LARGE SCALE GENOMIC DNA]</scope>
    <source>
        <strain evidence="2">cv. Niubang</strain>
    </source>
</reference>
<proteinExistence type="predicted"/>
<evidence type="ECO:0000313" key="2">
    <source>
        <dbReference type="Proteomes" id="UP001055879"/>
    </source>
</evidence>
<accession>A0ACB9FEU9</accession>
<dbReference type="EMBL" id="CM042047">
    <property type="protein sequence ID" value="KAI3769167.1"/>
    <property type="molecule type" value="Genomic_DNA"/>
</dbReference>
<evidence type="ECO:0000313" key="1">
    <source>
        <dbReference type="EMBL" id="KAI3769167.1"/>
    </source>
</evidence>
<dbReference type="Proteomes" id="UP001055879">
    <property type="component" value="Linkage Group LG01"/>
</dbReference>
<organism evidence="1 2">
    <name type="scientific">Arctium lappa</name>
    <name type="common">Greater burdock</name>
    <name type="synonym">Lappa major</name>
    <dbReference type="NCBI Taxonomy" id="4217"/>
    <lineage>
        <taxon>Eukaryota</taxon>
        <taxon>Viridiplantae</taxon>
        <taxon>Streptophyta</taxon>
        <taxon>Embryophyta</taxon>
        <taxon>Tracheophyta</taxon>
        <taxon>Spermatophyta</taxon>
        <taxon>Magnoliopsida</taxon>
        <taxon>eudicotyledons</taxon>
        <taxon>Gunneridae</taxon>
        <taxon>Pentapetalae</taxon>
        <taxon>asterids</taxon>
        <taxon>campanulids</taxon>
        <taxon>Asterales</taxon>
        <taxon>Asteraceae</taxon>
        <taxon>Carduoideae</taxon>
        <taxon>Cardueae</taxon>
        <taxon>Arctiinae</taxon>
        <taxon>Arctium</taxon>
    </lineage>
</organism>
<gene>
    <name evidence="1" type="ORF">L6452_00267</name>
</gene>
<comment type="caution">
    <text evidence="1">The sequence shown here is derived from an EMBL/GenBank/DDBJ whole genome shotgun (WGS) entry which is preliminary data.</text>
</comment>
<reference evidence="2" key="1">
    <citation type="journal article" date="2022" name="Mol. Ecol. Resour.">
        <title>The genomes of chicory, endive, great burdock and yacon provide insights into Asteraceae palaeo-polyploidization history and plant inulin production.</title>
        <authorList>
            <person name="Fan W."/>
            <person name="Wang S."/>
            <person name="Wang H."/>
            <person name="Wang A."/>
            <person name="Jiang F."/>
            <person name="Liu H."/>
            <person name="Zhao H."/>
            <person name="Xu D."/>
            <person name="Zhang Y."/>
        </authorList>
    </citation>
    <scope>NUCLEOTIDE SEQUENCE [LARGE SCALE GENOMIC DNA]</scope>
    <source>
        <strain evidence="2">cv. Niubang</strain>
    </source>
</reference>
<keyword evidence="2" id="KW-1185">Reference proteome</keyword>